<proteinExistence type="inferred from homology"/>
<organism evidence="3 4">
    <name type="scientific">Keratinibaculum paraultunense</name>
    <dbReference type="NCBI Taxonomy" id="1278232"/>
    <lineage>
        <taxon>Bacteria</taxon>
        <taxon>Bacillati</taxon>
        <taxon>Bacillota</taxon>
        <taxon>Tissierellia</taxon>
        <taxon>Tissierellales</taxon>
        <taxon>Tepidimicrobiaceae</taxon>
        <taxon>Keratinibaculum</taxon>
    </lineage>
</organism>
<dbReference type="PANTHER" id="PTHR33392">
    <property type="entry name" value="POLYISOPRENYL-TEICHOIC ACID--PEPTIDOGLYCAN TEICHOIC ACID TRANSFERASE TAGU"/>
    <property type="match status" value="1"/>
</dbReference>
<dbReference type="Pfam" id="PF03816">
    <property type="entry name" value="LytR_cpsA_psr"/>
    <property type="match status" value="1"/>
</dbReference>
<dbReference type="RefSeq" id="WP_132025780.1">
    <property type="nucleotide sequence ID" value="NZ_SMAE01000002.1"/>
</dbReference>
<comment type="similarity">
    <text evidence="1">Belongs to the LytR/CpsA/Psr (LCP) family.</text>
</comment>
<dbReference type="OrthoDB" id="305468at2"/>
<dbReference type="PANTHER" id="PTHR33392:SF6">
    <property type="entry name" value="POLYISOPRENYL-TEICHOIC ACID--PEPTIDOGLYCAN TEICHOIC ACID TRANSFERASE TAGU"/>
    <property type="match status" value="1"/>
</dbReference>
<reference evidence="3 4" key="1">
    <citation type="submission" date="2019-03" db="EMBL/GenBank/DDBJ databases">
        <title>Genomic Encyclopedia of Type Strains, Phase IV (KMG-IV): sequencing the most valuable type-strain genomes for metagenomic binning, comparative biology and taxonomic classification.</title>
        <authorList>
            <person name="Goeker M."/>
        </authorList>
    </citation>
    <scope>NUCLEOTIDE SEQUENCE [LARGE SCALE GENOMIC DNA]</scope>
    <source>
        <strain evidence="3 4">DSM 26752</strain>
    </source>
</reference>
<dbReference type="Gene3D" id="3.40.630.190">
    <property type="entry name" value="LCP protein"/>
    <property type="match status" value="1"/>
</dbReference>
<dbReference type="InterPro" id="IPR050922">
    <property type="entry name" value="LytR/CpsA/Psr_CW_biosynth"/>
</dbReference>
<dbReference type="AlphaFoldDB" id="A0A4R3KZX8"/>
<evidence type="ECO:0000313" key="3">
    <source>
        <dbReference type="EMBL" id="TCS91155.1"/>
    </source>
</evidence>
<keyword evidence="4" id="KW-1185">Reference proteome</keyword>
<dbReference type="Proteomes" id="UP000294567">
    <property type="component" value="Unassembled WGS sequence"/>
</dbReference>
<evidence type="ECO:0000313" key="4">
    <source>
        <dbReference type="Proteomes" id="UP000294567"/>
    </source>
</evidence>
<gene>
    <name evidence="3" type="ORF">EDD65_10283</name>
</gene>
<evidence type="ECO:0000256" key="1">
    <source>
        <dbReference type="ARBA" id="ARBA00006068"/>
    </source>
</evidence>
<dbReference type="NCBIfam" id="TIGR00350">
    <property type="entry name" value="lytR_cpsA_psr"/>
    <property type="match status" value="1"/>
</dbReference>
<accession>A0A4R3KZX8</accession>
<name>A0A4R3KZX8_9FIRM</name>
<feature type="domain" description="Cell envelope-related transcriptional attenuator" evidence="2">
    <location>
        <begin position="74"/>
        <end position="224"/>
    </location>
</feature>
<dbReference type="EMBL" id="SMAE01000002">
    <property type="protein sequence ID" value="TCS91155.1"/>
    <property type="molecule type" value="Genomic_DNA"/>
</dbReference>
<sequence>MKKTFFKTFFVSFIVFSLIWGGFIYKTVIKAQSEEDEDVYNESFIDRLMHDKDDITFLMLGIDSKDVKKATNVRTDTMMLCKANKSTGEVHLLSIPRDTKTHIRGRKNEEKINHAHVYGGPELSVKAVKDLLGIDLEYYVRVDYNIVKKFVDLIGGVEVYVPMDMKYTDPVADPPLYIDLKQGYQTLDGDKALQFLRFRKGYKDQDLGRIKAQQQFIEAVLEKTLRPGNIANIPQMIKTYYDYVDTNIPFDVMMKFAMNAKNFSPDNVSMATLPGEGEYIGNTSYFIVDKEECIKLVKTMFIEDKSVENIEK</sequence>
<dbReference type="InterPro" id="IPR004474">
    <property type="entry name" value="LytR_CpsA_psr"/>
</dbReference>
<protein>
    <submittedName>
        <fullName evidence="3">LytR family transcriptional attenuator</fullName>
    </submittedName>
</protein>
<comment type="caution">
    <text evidence="3">The sequence shown here is derived from an EMBL/GenBank/DDBJ whole genome shotgun (WGS) entry which is preliminary data.</text>
</comment>
<evidence type="ECO:0000259" key="2">
    <source>
        <dbReference type="Pfam" id="PF03816"/>
    </source>
</evidence>